<comment type="caution">
    <text evidence="10">The sequence shown here is derived from an EMBL/GenBank/DDBJ whole genome shotgun (WGS) entry which is preliminary data.</text>
</comment>
<keyword evidence="9" id="KW-0496">Mitochondrion</keyword>
<evidence type="ECO:0000313" key="11">
    <source>
        <dbReference type="Proteomes" id="UP001057455"/>
    </source>
</evidence>
<evidence type="ECO:0000256" key="1">
    <source>
        <dbReference type="ARBA" id="ARBA00004141"/>
    </source>
</evidence>
<accession>A0A9W5WW06</accession>
<evidence type="ECO:0000256" key="7">
    <source>
        <dbReference type="ARBA" id="ARBA00023065"/>
    </source>
</evidence>
<evidence type="ECO:0000256" key="8">
    <source>
        <dbReference type="ARBA" id="ARBA00023136"/>
    </source>
</evidence>
<dbReference type="OrthoDB" id="10251508at2759"/>
<dbReference type="EMBL" id="BLIY01000021">
    <property type="protein sequence ID" value="GFE55424.1"/>
    <property type="molecule type" value="Genomic_DNA"/>
</dbReference>
<keyword evidence="4 9" id="KW-0460">Magnesium</keyword>
<keyword evidence="8 9" id="KW-0472">Membrane</keyword>
<gene>
    <name evidence="10" type="ORF">BaOVIS_028280</name>
</gene>
<evidence type="ECO:0000313" key="10">
    <source>
        <dbReference type="EMBL" id="GFE55424.1"/>
    </source>
</evidence>
<comment type="similarity">
    <text evidence="9">Belongs to the CorA metal ion transporter (MIT) (TC 1.A.35) family.</text>
</comment>
<dbReference type="PANTHER" id="PTHR13890:SF0">
    <property type="entry name" value="MAGNESIUM TRANSPORTER MRS2 HOMOLOG, MITOCHONDRIAL"/>
    <property type="match status" value="1"/>
</dbReference>
<dbReference type="PANTHER" id="PTHR13890">
    <property type="entry name" value="RNA SPLICING PROTEIN MRS2, MITOCHONDRIAL"/>
    <property type="match status" value="1"/>
</dbReference>
<evidence type="ECO:0000256" key="4">
    <source>
        <dbReference type="ARBA" id="ARBA00022842"/>
    </source>
</evidence>
<feature type="transmembrane region" description="Helical" evidence="9">
    <location>
        <begin position="348"/>
        <end position="372"/>
    </location>
</feature>
<evidence type="ECO:0000256" key="6">
    <source>
        <dbReference type="ARBA" id="ARBA00022989"/>
    </source>
</evidence>
<evidence type="ECO:0000256" key="3">
    <source>
        <dbReference type="ARBA" id="ARBA00022692"/>
    </source>
</evidence>
<evidence type="ECO:0000256" key="2">
    <source>
        <dbReference type="ARBA" id="ARBA00022448"/>
    </source>
</evidence>
<dbReference type="CDD" id="cd12823">
    <property type="entry name" value="Mrs2_Mfm1p-like"/>
    <property type="match status" value="1"/>
</dbReference>
<dbReference type="Pfam" id="PF22099">
    <property type="entry name" value="MRS2-like"/>
    <property type="match status" value="1"/>
</dbReference>
<keyword evidence="5" id="KW-0809">Transit peptide</keyword>
<reference evidence="10" key="1">
    <citation type="submission" date="2019-12" db="EMBL/GenBank/DDBJ databases">
        <title>Genome sequence of Babesia ovis.</title>
        <authorList>
            <person name="Yamagishi J."/>
            <person name="Sevinc F."/>
            <person name="Xuan X."/>
        </authorList>
    </citation>
    <scope>NUCLEOTIDE SEQUENCE</scope>
    <source>
        <strain evidence="10">Selcuk</strain>
    </source>
</reference>
<protein>
    <recommendedName>
        <fullName evidence="9">Magnesium transporter</fullName>
    </recommendedName>
</protein>
<keyword evidence="2 9" id="KW-0813">Transport</keyword>
<sequence>MMVPNPVPLGGTMRLQAPVANSKHVVIEIRGGSMAMNEYTCQELLYKVKGSYRVPGIRPNGLITYRDCKQLLSDSDYIANIDSRFECILARLYPVSAIILHDSVLVVANGNMNLDGFLRTLCNITREYQLQSEDSKKSLSLQCKGGTDDIEASIDLTLPFEVKILECCYTAALGHLEGEMTAIEEKFRLVEQMVLEKRTYQEINMVLHNLKQPVVNMCEILKGFTEMMDEFLNDEDAIKLLEFESHMSFYGPETQHSDFDDRIVNRDLENLLEYFDQEVDQMARRSRTLGTSLTELEKHITVALAIIRNEMMRFELICSILSTAFAAGACISGLFGMNVINSFEDSHAAFIVVSIVVAIALCFAVFITKLLIYRHRV</sequence>
<comment type="subcellular location">
    <subcellularLocation>
        <location evidence="1">Membrane</location>
        <topology evidence="1">Multi-pass membrane protein</topology>
    </subcellularLocation>
    <subcellularLocation>
        <location evidence="9">Mitochondrion inner membrane</location>
        <topology evidence="9">Multi-pass membrane protein</topology>
    </subcellularLocation>
</comment>
<name>A0A9W5WW06_BABOV</name>
<keyword evidence="11" id="KW-1185">Reference proteome</keyword>
<dbReference type="Gene3D" id="1.20.58.340">
    <property type="entry name" value="Magnesium transport protein CorA, transmembrane region"/>
    <property type="match status" value="1"/>
</dbReference>
<organism evidence="10 11">
    <name type="scientific">Babesia ovis</name>
    <dbReference type="NCBI Taxonomy" id="5869"/>
    <lineage>
        <taxon>Eukaryota</taxon>
        <taxon>Sar</taxon>
        <taxon>Alveolata</taxon>
        <taxon>Apicomplexa</taxon>
        <taxon>Aconoidasida</taxon>
        <taxon>Piroplasmida</taxon>
        <taxon>Babesiidae</taxon>
        <taxon>Babesia</taxon>
    </lineage>
</organism>
<keyword evidence="6 9" id="KW-1133">Transmembrane helix</keyword>
<keyword evidence="9" id="KW-0999">Mitochondrion inner membrane</keyword>
<keyword evidence="3 9" id="KW-0812">Transmembrane</keyword>
<dbReference type="AlphaFoldDB" id="A0A9W5WW06"/>
<dbReference type="GO" id="GO:0005743">
    <property type="term" value="C:mitochondrial inner membrane"/>
    <property type="evidence" value="ECO:0007669"/>
    <property type="project" value="UniProtKB-SubCell"/>
</dbReference>
<keyword evidence="7 9" id="KW-0406">Ion transport</keyword>
<dbReference type="Proteomes" id="UP001057455">
    <property type="component" value="Unassembled WGS sequence"/>
</dbReference>
<feature type="transmembrane region" description="Helical" evidence="9">
    <location>
        <begin position="316"/>
        <end position="336"/>
    </location>
</feature>
<dbReference type="GO" id="GO:0015095">
    <property type="term" value="F:magnesium ion transmembrane transporter activity"/>
    <property type="evidence" value="ECO:0007669"/>
    <property type="project" value="TreeGrafter"/>
</dbReference>
<dbReference type="InterPro" id="IPR039204">
    <property type="entry name" value="MRS2-like"/>
</dbReference>
<evidence type="ECO:0000256" key="5">
    <source>
        <dbReference type="ARBA" id="ARBA00022946"/>
    </source>
</evidence>
<evidence type="ECO:0000256" key="9">
    <source>
        <dbReference type="RuleBase" id="RU366042"/>
    </source>
</evidence>
<proteinExistence type="inferred from homology"/>